<organism evidence="1 2">
    <name type="scientific">Mycoplasma struthionis</name>
    <dbReference type="NCBI Taxonomy" id="538220"/>
    <lineage>
        <taxon>Bacteria</taxon>
        <taxon>Bacillati</taxon>
        <taxon>Mycoplasmatota</taxon>
        <taxon>Mollicutes</taxon>
        <taxon>Mycoplasmataceae</taxon>
        <taxon>Mycoplasma</taxon>
    </lineage>
</organism>
<proteinExistence type="predicted"/>
<dbReference type="EMBL" id="VFSY01000007">
    <property type="protein sequence ID" value="TPI02807.1"/>
    <property type="molecule type" value="Genomic_DNA"/>
</dbReference>
<protein>
    <submittedName>
        <fullName evidence="1">Uncharacterized protein</fullName>
    </submittedName>
</protein>
<dbReference type="AlphaFoldDB" id="A0A502M6S2"/>
<dbReference type="RefSeq" id="WP_140700863.1">
    <property type="nucleotide sequence ID" value="NZ_VFSY01000007.1"/>
</dbReference>
<name>A0A502M6S2_9MOLU</name>
<dbReference type="Proteomes" id="UP000317904">
    <property type="component" value="Unassembled WGS sequence"/>
</dbReference>
<evidence type="ECO:0000313" key="1">
    <source>
        <dbReference type="EMBL" id="TPI02807.1"/>
    </source>
</evidence>
<reference evidence="1 2" key="1">
    <citation type="submission" date="2019-06" db="EMBL/GenBank/DDBJ databases">
        <title>A comparative genomics study of ostrich specific Mycoplasmas.</title>
        <authorList>
            <person name="Botes A."/>
            <person name="Nel T."/>
        </authorList>
    </citation>
    <scope>NUCLEOTIDE SEQUENCE [LARGE SCALE GENOMIC DNA]</scope>
    <source>
        <strain evidence="1 2">Ms01</strain>
    </source>
</reference>
<evidence type="ECO:0000313" key="2">
    <source>
        <dbReference type="Proteomes" id="UP000317904"/>
    </source>
</evidence>
<accession>A0A502M6S2</accession>
<comment type="caution">
    <text evidence="1">The sequence shown here is derived from an EMBL/GenBank/DDBJ whole genome shotgun (WGS) entry which is preliminary data.</text>
</comment>
<sequence>MSEFENNQKDLLKAKYDDTNLNTLQKINEVFAKVEATKSLSNQIKQLPNLSPEDQKKAIDNLISHFGDNSAQTNDFTLAQKISEVLGTLNTNNYPFLTSEEIKDLTNKVKSADSLDKLVNVVVKEIENTNKLEELKIKKQQAENYKTQNPNVLRAANPEDVKELDKILAKSQKDIAAGQQIGKDTFEEDIRKINEALAKVSADKVLKELKQRQTAEINSYDNLLTPSDINNLASAINDLNIDTVEKANDKFAEIQTVKQKAQEIESLDQLTPTEKTKLKTQLVNNLANPTEQQRLLDLGNSKNKLLKDLNNNNWPKLTKAQYQTQIESLNTKEEVENYRTQLDKDNEKALLDELIKEIEDYKKANPIVLD</sequence>
<gene>
    <name evidence="1" type="ORF">FJM01_00230</name>
</gene>
<feature type="non-terminal residue" evidence="1">
    <location>
        <position position="370"/>
    </location>
</feature>